<protein>
    <recommendedName>
        <fullName evidence="2">Endonuclease/exonuclease/phosphatase domain-containing protein</fullName>
    </recommendedName>
</protein>
<dbReference type="EMBL" id="HACG01051840">
    <property type="protein sequence ID" value="CEK98711.1"/>
    <property type="molecule type" value="Transcribed_RNA"/>
</dbReference>
<evidence type="ECO:0008006" key="2">
    <source>
        <dbReference type="Google" id="ProtNLM"/>
    </source>
</evidence>
<gene>
    <name evidence="1" type="primary">ORF219403</name>
</gene>
<evidence type="ECO:0000313" key="1">
    <source>
        <dbReference type="EMBL" id="CEK98711.1"/>
    </source>
</evidence>
<dbReference type="SUPFAM" id="SSF56219">
    <property type="entry name" value="DNase I-like"/>
    <property type="match status" value="1"/>
</dbReference>
<dbReference type="Gene3D" id="3.60.10.10">
    <property type="entry name" value="Endonuclease/exonuclease/phosphatase"/>
    <property type="match status" value="1"/>
</dbReference>
<reference evidence="1" key="1">
    <citation type="submission" date="2014-12" db="EMBL/GenBank/DDBJ databases">
        <title>Insight into the proteome of Arion vulgaris.</title>
        <authorList>
            <person name="Aradska J."/>
            <person name="Bulat T."/>
            <person name="Smidak R."/>
            <person name="Sarate P."/>
            <person name="Gangsoo J."/>
            <person name="Sialana F."/>
            <person name="Bilban M."/>
            <person name="Lubec G."/>
        </authorList>
    </citation>
    <scope>NUCLEOTIDE SEQUENCE</scope>
    <source>
        <tissue evidence="1">Skin</tissue>
    </source>
</reference>
<dbReference type="InterPro" id="IPR036691">
    <property type="entry name" value="Endo/exonu/phosph_ase_sf"/>
</dbReference>
<organism evidence="1">
    <name type="scientific">Arion vulgaris</name>
    <dbReference type="NCBI Taxonomy" id="1028688"/>
    <lineage>
        <taxon>Eukaryota</taxon>
        <taxon>Metazoa</taxon>
        <taxon>Spiralia</taxon>
        <taxon>Lophotrochozoa</taxon>
        <taxon>Mollusca</taxon>
        <taxon>Gastropoda</taxon>
        <taxon>Heterobranchia</taxon>
        <taxon>Euthyneura</taxon>
        <taxon>Panpulmonata</taxon>
        <taxon>Eupulmonata</taxon>
        <taxon>Stylommatophora</taxon>
        <taxon>Helicina</taxon>
        <taxon>Arionoidea</taxon>
        <taxon>Arionidae</taxon>
        <taxon>Arion</taxon>
    </lineage>
</organism>
<accession>A0A0B7C239</accession>
<feature type="non-terminal residue" evidence="1">
    <location>
        <position position="76"/>
    </location>
</feature>
<feature type="non-terminal residue" evidence="1">
    <location>
        <position position="1"/>
    </location>
</feature>
<proteinExistence type="predicted"/>
<sequence>KYVTKMNNKNIKLIQWNCRGARLNLASMIEKYKDQTIIMMLQETLLKKTQGLKYAGYNTFRNDRAQAQGGGVAMLV</sequence>
<name>A0A0B7C239_9EUPU</name>
<dbReference type="AlphaFoldDB" id="A0A0B7C239"/>